<dbReference type="GO" id="GO:0032060">
    <property type="term" value="P:bleb assembly"/>
    <property type="evidence" value="ECO:0007669"/>
    <property type="project" value="UniProtKB-ARBA"/>
</dbReference>
<evidence type="ECO:0000256" key="2">
    <source>
        <dbReference type="ARBA" id="ARBA00022741"/>
    </source>
</evidence>
<dbReference type="CDD" id="cd08380">
    <property type="entry name" value="C2_PI3K_like"/>
    <property type="match status" value="1"/>
</dbReference>
<dbReference type="GO" id="GO:0005737">
    <property type="term" value="C:cytoplasm"/>
    <property type="evidence" value="ECO:0007669"/>
    <property type="project" value="TreeGrafter"/>
</dbReference>
<organism evidence="14 15">
    <name type="scientific">Anaeramoeba flamelloides</name>
    <dbReference type="NCBI Taxonomy" id="1746091"/>
    <lineage>
        <taxon>Eukaryota</taxon>
        <taxon>Metamonada</taxon>
        <taxon>Anaeramoebidae</taxon>
        <taxon>Anaeramoeba</taxon>
    </lineage>
</organism>
<feature type="domain" description="PI3K/PI4K catalytic" evidence="10">
    <location>
        <begin position="1034"/>
        <end position="1312"/>
    </location>
</feature>
<dbReference type="Gene3D" id="2.60.40.150">
    <property type="entry name" value="C2 domain"/>
    <property type="match status" value="1"/>
</dbReference>
<dbReference type="InterPro" id="IPR035448">
    <property type="entry name" value="PI3Kc"/>
</dbReference>
<dbReference type="InterPro" id="IPR035892">
    <property type="entry name" value="C2_domain_sf"/>
</dbReference>
<dbReference type="InterPro" id="IPR042236">
    <property type="entry name" value="PI3K_accessory_sf"/>
</dbReference>
<dbReference type="SUPFAM" id="SSF56112">
    <property type="entry name" value="Protein kinase-like (PK-like)"/>
    <property type="match status" value="1"/>
</dbReference>
<dbReference type="PROSITE" id="PS51545">
    <property type="entry name" value="PIK_HELICAL"/>
    <property type="match status" value="1"/>
</dbReference>
<evidence type="ECO:0000256" key="6">
    <source>
        <dbReference type="ARBA" id="ARBA00029297"/>
    </source>
</evidence>
<dbReference type="InterPro" id="IPR036940">
    <property type="entry name" value="PI3/4_kinase_cat_sf"/>
</dbReference>
<evidence type="ECO:0000256" key="1">
    <source>
        <dbReference type="ARBA" id="ARBA00022679"/>
    </source>
</evidence>
<dbReference type="GO" id="GO:0005524">
    <property type="term" value="F:ATP binding"/>
    <property type="evidence" value="ECO:0007669"/>
    <property type="project" value="UniProtKB-KW"/>
</dbReference>
<dbReference type="SMART" id="SM00145">
    <property type="entry name" value="PI3Ka"/>
    <property type="match status" value="1"/>
</dbReference>
<evidence type="ECO:0000259" key="9">
    <source>
        <dbReference type="PROSITE" id="PS50004"/>
    </source>
</evidence>
<dbReference type="SMART" id="SM00146">
    <property type="entry name" value="PI3Kc"/>
    <property type="match status" value="1"/>
</dbReference>
<dbReference type="PROSITE" id="PS51547">
    <property type="entry name" value="C2_PI3K"/>
    <property type="match status" value="1"/>
</dbReference>
<feature type="domain" description="PI3K-RBD" evidence="12">
    <location>
        <begin position="491"/>
        <end position="580"/>
    </location>
</feature>
<dbReference type="Pfam" id="PF00454">
    <property type="entry name" value="PI3_PI4_kinase"/>
    <property type="match status" value="1"/>
</dbReference>
<dbReference type="Gene3D" id="1.10.1070.11">
    <property type="entry name" value="Phosphatidylinositol 3-/4-kinase, catalytic domain"/>
    <property type="match status" value="1"/>
</dbReference>
<gene>
    <name evidence="14" type="ORF">M0812_28315</name>
</gene>
<dbReference type="Gene3D" id="3.10.20.770">
    <property type="match status" value="1"/>
</dbReference>
<evidence type="ECO:0000256" key="5">
    <source>
        <dbReference type="ARBA" id="ARBA00023985"/>
    </source>
</evidence>
<feature type="domain" description="C2 PI3K-type" evidence="13">
    <location>
        <begin position="630"/>
        <end position="774"/>
    </location>
</feature>
<dbReference type="SMART" id="SM00144">
    <property type="entry name" value="PI3K_rbd"/>
    <property type="match status" value="1"/>
</dbReference>
<dbReference type="InterPro" id="IPR016024">
    <property type="entry name" value="ARM-type_fold"/>
</dbReference>
<dbReference type="PROSITE" id="PS50290">
    <property type="entry name" value="PI3_4_KINASE_3"/>
    <property type="match status" value="1"/>
</dbReference>
<dbReference type="PROSITE" id="PS51546">
    <property type="entry name" value="PI3K_RBD"/>
    <property type="match status" value="1"/>
</dbReference>
<accession>A0AAV7YB72</accession>
<comment type="similarity">
    <text evidence="7">Belongs to the PI3/PI4-kinase family.</text>
</comment>
<keyword evidence="3 14" id="KW-0418">Kinase</keyword>
<dbReference type="InterPro" id="IPR029071">
    <property type="entry name" value="Ubiquitin-like_domsf"/>
</dbReference>
<dbReference type="InterPro" id="IPR000403">
    <property type="entry name" value="PI3/4_kinase_cat_dom"/>
</dbReference>
<proteinExistence type="inferred from homology"/>
<keyword evidence="2" id="KW-0547">Nucleotide-binding</keyword>
<dbReference type="InterPro" id="IPR001263">
    <property type="entry name" value="PI3K_accessory_dom"/>
</dbReference>
<reference evidence="14" key="1">
    <citation type="submission" date="2022-08" db="EMBL/GenBank/DDBJ databases">
        <title>Novel sulphate-reducing endosymbionts in the free-living metamonad Anaeramoeba.</title>
        <authorList>
            <person name="Jerlstrom-Hultqvist J."/>
            <person name="Cepicka I."/>
            <person name="Gallot-Lavallee L."/>
            <person name="Salas-Leiva D."/>
            <person name="Curtis B.A."/>
            <person name="Zahonova K."/>
            <person name="Pipaliya S."/>
            <person name="Dacks J."/>
            <person name="Roger A.J."/>
        </authorList>
    </citation>
    <scope>NUCLEOTIDE SEQUENCE</scope>
    <source>
        <strain evidence="14">Busselton2</strain>
    </source>
</reference>
<dbReference type="CDD" id="cd00891">
    <property type="entry name" value="PI3Kc"/>
    <property type="match status" value="1"/>
</dbReference>
<dbReference type="EMBL" id="JANTQA010000070">
    <property type="protein sequence ID" value="KAJ3425869.1"/>
    <property type="molecule type" value="Genomic_DNA"/>
</dbReference>
<dbReference type="GO" id="GO:0048015">
    <property type="term" value="P:phosphatidylinositol-mediated signaling"/>
    <property type="evidence" value="ECO:0007669"/>
    <property type="project" value="TreeGrafter"/>
</dbReference>
<dbReference type="InterPro" id="IPR018936">
    <property type="entry name" value="PI3/4_kinase_CS"/>
</dbReference>
<dbReference type="Proteomes" id="UP001146793">
    <property type="component" value="Unassembled WGS sequence"/>
</dbReference>
<dbReference type="Gene3D" id="3.30.1010.10">
    <property type="entry name" value="Phosphatidylinositol 3-kinase Catalytic Subunit, Chain A, domain 4"/>
    <property type="match status" value="1"/>
</dbReference>
<dbReference type="PANTHER" id="PTHR10048:SF14">
    <property type="entry name" value="LD28067P"/>
    <property type="match status" value="1"/>
</dbReference>
<dbReference type="SUPFAM" id="SSF49562">
    <property type="entry name" value="C2 domain (Calcium/lipid-binding domain, CaLB)"/>
    <property type="match status" value="1"/>
</dbReference>
<dbReference type="GO" id="GO:0050920">
    <property type="term" value="P:regulation of chemotaxis"/>
    <property type="evidence" value="ECO:0007669"/>
    <property type="project" value="UniProtKB-ARBA"/>
</dbReference>
<dbReference type="GO" id="GO:0005886">
    <property type="term" value="C:plasma membrane"/>
    <property type="evidence" value="ECO:0007669"/>
    <property type="project" value="TreeGrafter"/>
</dbReference>
<dbReference type="PROSITE" id="PS00916">
    <property type="entry name" value="PI3_4_KINASE_2"/>
    <property type="match status" value="1"/>
</dbReference>
<dbReference type="GO" id="GO:0016477">
    <property type="term" value="P:cell migration"/>
    <property type="evidence" value="ECO:0007669"/>
    <property type="project" value="TreeGrafter"/>
</dbReference>
<dbReference type="PROSITE" id="PS50004">
    <property type="entry name" value="C2"/>
    <property type="match status" value="1"/>
</dbReference>
<evidence type="ECO:0000256" key="8">
    <source>
        <dbReference type="SAM" id="MobiDB-lite"/>
    </source>
</evidence>
<evidence type="ECO:0000256" key="3">
    <source>
        <dbReference type="ARBA" id="ARBA00022777"/>
    </source>
</evidence>
<dbReference type="InterPro" id="IPR011009">
    <property type="entry name" value="Kinase-like_dom_sf"/>
</dbReference>
<dbReference type="GO" id="GO:0035005">
    <property type="term" value="F:1-phosphatidylinositol-4-phosphate 3-kinase activity"/>
    <property type="evidence" value="ECO:0007669"/>
    <property type="project" value="UniProtKB-EC"/>
</dbReference>
<dbReference type="Gene3D" id="1.25.40.70">
    <property type="entry name" value="Phosphatidylinositol 3-kinase, accessory domain (PIK)"/>
    <property type="match status" value="1"/>
</dbReference>
<feature type="compositionally biased region" description="Basic and acidic residues" evidence="8">
    <location>
        <begin position="125"/>
        <end position="139"/>
    </location>
</feature>
<dbReference type="InterPro" id="IPR000341">
    <property type="entry name" value="PI3K_Ras-bd_dom"/>
</dbReference>
<protein>
    <submittedName>
        <fullName evidence="14">Pi-3 kinase</fullName>
    </submittedName>
</protein>
<dbReference type="Pfam" id="PF00613">
    <property type="entry name" value="PI3Ka"/>
    <property type="match status" value="1"/>
</dbReference>
<evidence type="ECO:0000313" key="15">
    <source>
        <dbReference type="Proteomes" id="UP001146793"/>
    </source>
</evidence>
<evidence type="ECO:0000259" key="11">
    <source>
        <dbReference type="PROSITE" id="PS51545"/>
    </source>
</evidence>
<evidence type="ECO:0000256" key="7">
    <source>
        <dbReference type="PROSITE-ProRule" id="PRU00880"/>
    </source>
</evidence>
<dbReference type="PANTHER" id="PTHR10048">
    <property type="entry name" value="PHOSPHATIDYLINOSITOL KINASE"/>
    <property type="match status" value="1"/>
</dbReference>
<dbReference type="InterPro" id="IPR015433">
    <property type="entry name" value="PI3/4_kinase"/>
</dbReference>
<dbReference type="GO" id="GO:0043491">
    <property type="term" value="P:phosphatidylinositol 3-kinase/protein kinase B signal transduction"/>
    <property type="evidence" value="ECO:0007669"/>
    <property type="project" value="TreeGrafter"/>
</dbReference>
<comment type="catalytic activity">
    <reaction evidence="6">
        <text>a 1,2-diacyl-sn-glycero-3-phospho-(1D-myo-inositol 4-phosphate) + ATP = a 1,2-diacyl-sn-glycero-3-phospho-(1D-myo-inositol-3,4-bisphosphate) + ADP + H(+)</text>
        <dbReference type="Rhea" id="RHEA:18373"/>
        <dbReference type="ChEBI" id="CHEBI:15378"/>
        <dbReference type="ChEBI" id="CHEBI:30616"/>
        <dbReference type="ChEBI" id="CHEBI:57658"/>
        <dbReference type="ChEBI" id="CHEBI:58178"/>
        <dbReference type="ChEBI" id="CHEBI:456216"/>
        <dbReference type="EC" id="2.7.1.154"/>
    </reaction>
    <physiologicalReaction direction="left-to-right" evidence="6">
        <dbReference type="Rhea" id="RHEA:18374"/>
    </physiologicalReaction>
</comment>
<dbReference type="InterPro" id="IPR000008">
    <property type="entry name" value="C2_dom"/>
</dbReference>
<keyword evidence="1" id="KW-0808">Transferase</keyword>
<dbReference type="FunFam" id="1.10.1070.11:FF:000001">
    <property type="entry name" value="Phosphatidylinositol 4,5-bisphosphate 3-kinase catalytic subunit"/>
    <property type="match status" value="1"/>
</dbReference>
<dbReference type="Pfam" id="PF00794">
    <property type="entry name" value="PI3K_rbd"/>
    <property type="match status" value="1"/>
</dbReference>
<evidence type="ECO:0000259" key="12">
    <source>
        <dbReference type="PROSITE" id="PS51546"/>
    </source>
</evidence>
<keyword evidence="4" id="KW-0067">ATP-binding</keyword>
<evidence type="ECO:0000259" key="13">
    <source>
        <dbReference type="PROSITE" id="PS51547"/>
    </source>
</evidence>
<dbReference type="InterPro" id="IPR002420">
    <property type="entry name" value="PI3K-type_C2_dom"/>
</dbReference>
<sequence length="1334" mass="153668">MSQITLELEYPNSTKRVIKVPFNSTLMTIRDIAYQNSTLQLPKKKHTFFLYKSTELPTCYSKLVQCSRTIRQSALIGKPIRLKLHIDQTRIDPPEDNTAFKLRSLVSNFTQLRGTNGLQLNGQEKTLKNTKENGYKSKDLSPLLSRGGSNSLKTQGREQGLNTNTTQLKETSNSNGLQSLNNTMNVSNINSGLPTLFSDALFSMNLFEDMETFPAKVVNPDNSYSIRLFSFSQRGDEIIQQAYESAGHSFLKLLPNNAKLVAYLNDQVIDIVNELSTYPAIVYKAHDLSMPIFYILSKEESQDFNRQLSFVPTRKINNGEKKKKNIKIQVNTPGDIIVTVVCNAGTKLKEFKRLIYDEALNRKRPIVQKKFESYIFQKLPEKTLLTEDESAFSAWGSFLLQKSKQDRKLAHFQMVLYVDPQMAKKEKIHKYQIGVVLGKPLSWTSSADEPLFMRHEMSTIRNGVKQKIDPNSLLARLNVRLTHAPLPKESQTQKPFTFHLPDGETKKTLRCDVNLTSPQSIKIFFEKNHWTLPKDSKPEDFILKITGSGEYFDEEHPLHQFEAVRKSLHNNEFVHVSLLYKSEILKEKLEDPPEIIGEQDYVYLKPITHDNFTIEEHEPSNEELISLWDIKKQFCFKIIGVQNLQDTADITLNDSTGIFVKACVYHGGLPMCREVFTQDLLPTANLRWNQWLKTEITMDHLPRASRLCITVFARSKERDHPLGYVNCQLFDYLSQLRTQVLSFNLWPAEESNPIAPCVSNLSTNNPMTIYIELESFNYTVLFPAFKKLEIKNQLNTEIQDYEKKRLERVIKKDPLYKLTDFDKRAIYKHRYHIMNDPKSLPKFLLSINWANRFQVREAKTLLEMWAPMDPVDALELLDSRFSDASVREYAVKCLDEFDDEQLEDFLLQLVQVLKYEPYHNSSLAKYLLKRALMSPWRIGSTFFWSLKSELHVAEISERFSLLIEGYLWGCGVNRTVLAKETKAFQQITNIANSIKKIKDHEERLQDLRSKLTKLRLPSDLIVPLNSTWVVNGFQVDKCKFMDSKKVPLWLVMTKPDVQNETYSVLFKSGDDLRQDILTLQMIGIMDKLWKQEGLDLRLNPYKVIATGDEVGMLEVVLKSETVAKVQGQAGGGATAAFKTTYMVNWLAKMNNTEEKMKYAVENFIYSTAGYIVATYVLGIGDRHSDNVMIQKDGHLFHIDFGHFLGNYKRKFGFKRERAPFVFTPAYAAVMGGKGAKDYKRFVDISCRAYNIIRKKADVFINLFALMLSTGIPELQKMSDIYYLRDAFMLDLDDEKAAEEFAKLIDQSLGTKTTRVNDFFHLAKHGTKKEKKKKK</sequence>
<dbReference type="GO" id="GO:0005942">
    <property type="term" value="C:phosphatidylinositol 3-kinase complex"/>
    <property type="evidence" value="ECO:0007669"/>
    <property type="project" value="TreeGrafter"/>
</dbReference>
<evidence type="ECO:0000313" key="14">
    <source>
        <dbReference type="EMBL" id="KAJ3425869.1"/>
    </source>
</evidence>
<evidence type="ECO:0000259" key="10">
    <source>
        <dbReference type="PROSITE" id="PS50290"/>
    </source>
</evidence>
<evidence type="ECO:0000256" key="4">
    <source>
        <dbReference type="ARBA" id="ARBA00022840"/>
    </source>
</evidence>
<feature type="domain" description="PIK helical" evidence="11">
    <location>
        <begin position="792"/>
        <end position="969"/>
    </location>
</feature>
<dbReference type="PROSITE" id="PS00915">
    <property type="entry name" value="PI3_4_KINASE_1"/>
    <property type="match status" value="1"/>
</dbReference>
<name>A0AAV7YB72_9EUKA</name>
<feature type="region of interest" description="Disordered" evidence="8">
    <location>
        <begin position="121"/>
        <end position="179"/>
    </location>
</feature>
<feature type="compositionally biased region" description="Polar residues" evidence="8">
    <location>
        <begin position="160"/>
        <end position="179"/>
    </location>
</feature>
<dbReference type="Pfam" id="PF00792">
    <property type="entry name" value="PI3K_C2"/>
    <property type="match status" value="1"/>
</dbReference>
<dbReference type="SMART" id="SM00142">
    <property type="entry name" value="PI3K_C2"/>
    <property type="match status" value="1"/>
</dbReference>
<dbReference type="GO" id="GO:0016303">
    <property type="term" value="F:1-phosphatidylinositol-3-kinase activity"/>
    <property type="evidence" value="ECO:0007669"/>
    <property type="project" value="UniProtKB-EC"/>
</dbReference>
<dbReference type="SUPFAM" id="SSF48371">
    <property type="entry name" value="ARM repeat"/>
    <property type="match status" value="1"/>
</dbReference>
<dbReference type="SUPFAM" id="SSF54236">
    <property type="entry name" value="Ubiquitin-like"/>
    <property type="match status" value="1"/>
</dbReference>
<feature type="domain" description="C2" evidence="9">
    <location>
        <begin position="619"/>
        <end position="743"/>
    </location>
</feature>
<dbReference type="FunFam" id="3.30.1010.10:FF:000008">
    <property type="entry name" value="Phosphatidylinositol 4,5-bisphosphate 3-kinase catalytic subunit gamma"/>
    <property type="match status" value="1"/>
</dbReference>
<comment type="caution">
    <text evidence="14">The sequence shown here is derived from an EMBL/GenBank/DDBJ whole genome shotgun (WGS) entry which is preliminary data.</text>
</comment>
<comment type="catalytic activity">
    <reaction evidence="5">
        <text>a 1,2-diacyl-sn-glycero-3-phospho-(1D-myo-inositol) + ATP = a 1,2-diacyl-sn-glycero-3-phospho-(1D-myo-inositol-3-phosphate) + ADP + H(+)</text>
        <dbReference type="Rhea" id="RHEA:12709"/>
        <dbReference type="ChEBI" id="CHEBI:15378"/>
        <dbReference type="ChEBI" id="CHEBI:30616"/>
        <dbReference type="ChEBI" id="CHEBI:57880"/>
        <dbReference type="ChEBI" id="CHEBI:58088"/>
        <dbReference type="ChEBI" id="CHEBI:456216"/>
        <dbReference type="EC" id="2.7.1.137"/>
    </reaction>
    <physiologicalReaction direction="left-to-right" evidence="5">
        <dbReference type="Rhea" id="RHEA:12710"/>
    </physiologicalReaction>
</comment>